<comment type="caution">
    <text evidence="2">The sequence shown here is derived from an EMBL/GenBank/DDBJ whole genome shotgun (WGS) entry which is preliminary data.</text>
</comment>
<evidence type="ECO:0000313" key="2">
    <source>
        <dbReference type="EMBL" id="PCE43928.1"/>
    </source>
</evidence>
<name>A0A2A4G0E0_9SPHN</name>
<keyword evidence="1" id="KW-0732">Signal</keyword>
<feature type="chain" id="PRO_5012562497" evidence="1">
    <location>
        <begin position="23"/>
        <end position="207"/>
    </location>
</feature>
<evidence type="ECO:0000256" key="1">
    <source>
        <dbReference type="SAM" id="SignalP"/>
    </source>
</evidence>
<dbReference type="OrthoDB" id="656942at2"/>
<protein>
    <submittedName>
        <fullName evidence="2">Isoquinoline 1-oxidoreductase subunit</fullName>
    </submittedName>
</protein>
<proteinExistence type="predicted"/>
<dbReference type="RefSeq" id="WP_066961697.1">
    <property type="nucleotide sequence ID" value="NZ_CP023449.1"/>
</dbReference>
<sequence>MSGRIAAVAALAGLALAGAGLAADTGQPAPPMATELKPLSDFQSIANRKQRSLALFAEVGKVIQHPRCLNCHPVGERPTQTDAMQPHMPLVVRGDGGIGAAGLRCTTCHHDRNFDPAGVPGNPKWHLAPEEMAWAGKSLGAICEQIKDRKRNGGLAMPELIRHMAEDELVGWGWHPGGKRTPAPGTQAQFGALFKAWAESGAHCPPA</sequence>
<evidence type="ECO:0000313" key="3">
    <source>
        <dbReference type="Proteomes" id="UP000218934"/>
    </source>
</evidence>
<accession>A0A2A4G0E0</accession>
<dbReference type="AlphaFoldDB" id="A0A2A4G0E0"/>
<dbReference type="SUPFAM" id="SSF48695">
    <property type="entry name" value="Multiheme cytochromes"/>
    <property type="match status" value="1"/>
</dbReference>
<dbReference type="Proteomes" id="UP000218934">
    <property type="component" value="Unassembled WGS sequence"/>
</dbReference>
<organism evidence="2 3">
    <name type="scientific">Rhizorhabdus dicambivorans</name>
    <dbReference type="NCBI Taxonomy" id="1850238"/>
    <lineage>
        <taxon>Bacteria</taxon>
        <taxon>Pseudomonadati</taxon>
        <taxon>Pseudomonadota</taxon>
        <taxon>Alphaproteobacteria</taxon>
        <taxon>Sphingomonadales</taxon>
        <taxon>Sphingomonadaceae</taxon>
        <taxon>Rhizorhabdus</taxon>
    </lineage>
</organism>
<gene>
    <name evidence="2" type="ORF">COO09_03120</name>
</gene>
<dbReference type="EMBL" id="NWUF01000002">
    <property type="protein sequence ID" value="PCE43928.1"/>
    <property type="molecule type" value="Genomic_DNA"/>
</dbReference>
<keyword evidence="3" id="KW-1185">Reference proteome</keyword>
<feature type="signal peptide" evidence="1">
    <location>
        <begin position="1"/>
        <end position="22"/>
    </location>
</feature>
<dbReference type="KEGG" id="rdi:CMV14_21030"/>
<reference evidence="2 3" key="1">
    <citation type="submission" date="2017-09" db="EMBL/GenBank/DDBJ databases">
        <title>The Catabolism of 3,6-Dichlorosalicylic acid is Initiated by the Cytochrome P450 Monooxygenase DsmABC in Rhizorhabdus dicambivorans Ndbn-20.</title>
        <authorList>
            <person name="Na L."/>
        </authorList>
    </citation>
    <scope>NUCLEOTIDE SEQUENCE [LARGE SCALE GENOMIC DNA]</scope>
    <source>
        <strain evidence="2 3">Ndbn-20m</strain>
    </source>
</reference>
<dbReference type="InterPro" id="IPR036280">
    <property type="entry name" value="Multihaem_cyt_sf"/>
</dbReference>